<dbReference type="EMBL" id="JAGSXH010000039">
    <property type="protein sequence ID" value="MBS2963997.1"/>
    <property type="molecule type" value="Genomic_DNA"/>
</dbReference>
<evidence type="ECO:0000259" key="5">
    <source>
        <dbReference type="Pfam" id="PF02894"/>
    </source>
</evidence>
<dbReference type="Proteomes" id="UP000677913">
    <property type="component" value="Unassembled WGS sequence"/>
</dbReference>
<evidence type="ECO:0000256" key="3">
    <source>
        <dbReference type="SAM" id="MobiDB-lite"/>
    </source>
</evidence>
<dbReference type="PANTHER" id="PTHR43708:SF5">
    <property type="entry name" value="CONSERVED EXPRESSED OXIDOREDUCTASE (EUROFUNG)-RELATED"/>
    <property type="match status" value="1"/>
</dbReference>
<feature type="domain" description="Gfo/Idh/MocA-like oxidoreductase C-terminal" evidence="5">
    <location>
        <begin position="143"/>
        <end position="345"/>
    </location>
</feature>
<evidence type="ECO:0000259" key="4">
    <source>
        <dbReference type="Pfam" id="PF01408"/>
    </source>
</evidence>
<comment type="similarity">
    <text evidence="1">Belongs to the Gfo/Idh/MocA family.</text>
</comment>
<dbReference type="Pfam" id="PF01408">
    <property type="entry name" value="GFO_IDH_MocA"/>
    <property type="match status" value="1"/>
</dbReference>
<feature type="domain" description="Gfo/Idh/MocA-like oxidoreductase N-terminal" evidence="4">
    <location>
        <begin position="10"/>
        <end position="129"/>
    </location>
</feature>
<dbReference type="Gene3D" id="3.30.360.10">
    <property type="entry name" value="Dihydrodipicolinate Reductase, domain 2"/>
    <property type="match status" value="1"/>
</dbReference>
<evidence type="ECO:0000256" key="1">
    <source>
        <dbReference type="ARBA" id="ARBA00010928"/>
    </source>
</evidence>
<protein>
    <submittedName>
        <fullName evidence="6">Gfo/Idh/MocA family oxidoreductase</fullName>
    </submittedName>
</protein>
<dbReference type="Gene3D" id="3.40.50.720">
    <property type="entry name" value="NAD(P)-binding Rossmann-like Domain"/>
    <property type="match status" value="1"/>
</dbReference>
<dbReference type="PANTHER" id="PTHR43708">
    <property type="entry name" value="CONSERVED EXPRESSED OXIDOREDUCTASE (EUROFUNG)"/>
    <property type="match status" value="1"/>
</dbReference>
<evidence type="ECO:0000313" key="7">
    <source>
        <dbReference type="Proteomes" id="UP000677913"/>
    </source>
</evidence>
<dbReference type="SUPFAM" id="SSF51735">
    <property type="entry name" value="NAD(P)-binding Rossmann-fold domains"/>
    <property type="match status" value="1"/>
</dbReference>
<dbReference type="InterPro" id="IPR051317">
    <property type="entry name" value="Gfo/Idh/MocA_oxidoreduct"/>
</dbReference>
<feature type="region of interest" description="Disordered" evidence="3">
    <location>
        <begin position="272"/>
        <end position="301"/>
    </location>
</feature>
<comment type="caution">
    <text evidence="6">The sequence shown here is derived from an EMBL/GenBank/DDBJ whole genome shotgun (WGS) entry which is preliminary data.</text>
</comment>
<sequence length="350" mass="37579">MSYSAAAPELNVAIIGYGLAGAVFHAPLVAAEPRMRVAVVVTGSAERAQQARAEHPGVRVLPHADELFAQPRLADLVVVASPNSSHAPLAHAALRAGLPVVVDKPMTPTAAQAADLIAAARAAGLLLSVFQNRRWDGDYLTVRRLLDEGRLGEVTRFESRFERWRPTPKGGWRELGGADEAAGLLYDLGSHLVDQALDLFGPATVVHAETDGRRATVTSDDDTFIALLHDNAVRSHLWMSAVASDIGPRFRVLGTTAAYLKYGLDVQEDALREGSRPGDAGWGADEPERYGMLGTPGRSERIETEHGSYERYYAGIAAALLDRAPVPVDPADAVRSLSILETARRMAARD</sequence>
<dbReference type="InterPro" id="IPR036291">
    <property type="entry name" value="NAD(P)-bd_dom_sf"/>
</dbReference>
<dbReference type="AlphaFoldDB" id="A0A8J8BBF7"/>
<evidence type="ECO:0000256" key="2">
    <source>
        <dbReference type="ARBA" id="ARBA00023002"/>
    </source>
</evidence>
<keyword evidence="2" id="KW-0560">Oxidoreductase</keyword>
<gene>
    <name evidence="6" type="ORF">KGA66_13150</name>
</gene>
<dbReference type="RefSeq" id="WP_211468219.1">
    <property type="nucleotide sequence ID" value="NZ_JAGSXH010000039.1"/>
</dbReference>
<proteinExistence type="inferred from homology"/>
<dbReference type="GO" id="GO:0016491">
    <property type="term" value="F:oxidoreductase activity"/>
    <property type="evidence" value="ECO:0007669"/>
    <property type="project" value="UniProtKB-KW"/>
</dbReference>
<dbReference type="InterPro" id="IPR000683">
    <property type="entry name" value="Gfo/Idh/MocA-like_OxRdtase_N"/>
</dbReference>
<dbReference type="SUPFAM" id="SSF55347">
    <property type="entry name" value="Glyceraldehyde-3-phosphate dehydrogenase-like, C-terminal domain"/>
    <property type="match status" value="1"/>
</dbReference>
<evidence type="ECO:0000313" key="6">
    <source>
        <dbReference type="EMBL" id="MBS2963997.1"/>
    </source>
</evidence>
<dbReference type="Pfam" id="PF02894">
    <property type="entry name" value="GFO_IDH_MocA_C"/>
    <property type="match status" value="1"/>
</dbReference>
<keyword evidence="7" id="KW-1185">Reference proteome</keyword>
<dbReference type="InterPro" id="IPR004104">
    <property type="entry name" value="Gfo/Idh/MocA-like_OxRdtase_C"/>
</dbReference>
<dbReference type="GO" id="GO:0000166">
    <property type="term" value="F:nucleotide binding"/>
    <property type="evidence" value="ECO:0007669"/>
    <property type="project" value="InterPro"/>
</dbReference>
<organism evidence="6 7">
    <name type="scientific">Actinocrinis puniceicyclus</name>
    <dbReference type="NCBI Taxonomy" id="977794"/>
    <lineage>
        <taxon>Bacteria</taxon>
        <taxon>Bacillati</taxon>
        <taxon>Actinomycetota</taxon>
        <taxon>Actinomycetes</taxon>
        <taxon>Catenulisporales</taxon>
        <taxon>Actinospicaceae</taxon>
        <taxon>Actinocrinis</taxon>
    </lineage>
</organism>
<name>A0A8J8BBF7_9ACTN</name>
<reference evidence="6" key="1">
    <citation type="submission" date="2021-04" db="EMBL/GenBank/DDBJ databases">
        <title>Genome based classification of Actinospica acidithermotolerans sp. nov., an actinobacterium isolated from an Indonesian hot spring.</title>
        <authorList>
            <person name="Kusuma A.B."/>
            <person name="Putra K.E."/>
            <person name="Nafisah S."/>
            <person name="Loh J."/>
            <person name="Nouioui I."/>
            <person name="Goodfellow M."/>
        </authorList>
    </citation>
    <scope>NUCLEOTIDE SEQUENCE</scope>
    <source>
        <strain evidence="6">DSM 45618</strain>
    </source>
</reference>
<accession>A0A8J8BBF7</accession>